<evidence type="ECO:0000313" key="10">
    <source>
        <dbReference type="EMBL" id="MBA0833253.1"/>
    </source>
</evidence>
<proteinExistence type="predicted"/>
<accession>A0A7J9JGK8</accession>
<dbReference type="Proteomes" id="UP000593575">
    <property type="component" value="Unassembled WGS sequence"/>
</dbReference>
<dbReference type="InterPro" id="IPR032675">
    <property type="entry name" value="LRR_dom_sf"/>
</dbReference>
<dbReference type="GO" id="GO:0016020">
    <property type="term" value="C:membrane"/>
    <property type="evidence" value="ECO:0007669"/>
    <property type="project" value="UniProtKB-SubCell"/>
</dbReference>
<keyword evidence="4" id="KW-0732">Signal</keyword>
<gene>
    <name evidence="10" type="ORF">Goarm_017577</name>
</gene>
<evidence type="ECO:0000256" key="4">
    <source>
        <dbReference type="ARBA" id="ARBA00022729"/>
    </source>
</evidence>
<name>A0A7J9JGK8_9ROSI</name>
<comment type="subcellular location">
    <subcellularLocation>
        <location evidence="1">Membrane</location>
        <topology evidence="1">Single-pass type I membrane protein</topology>
    </subcellularLocation>
</comment>
<dbReference type="FunFam" id="3.80.10.10:FF:000383">
    <property type="entry name" value="Leucine-rich repeat receptor protein kinase EMS1"/>
    <property type="match status" value="1"/>
</dbReference>
<evidence type="ECO:0000313" key="11">
    <source>
        <dbReference type="Proteomes" id="UP000593575"/>
    </source>
</evidence>
<dbReference type="EMBL" id="JABFAE010000007">
    <property type="protein sequence ID" value="MBA0833253.1"/>
    <property type="molecule type" value="Genomic_DNA"/>
</dbReference>
<evidence type="ECO:0000256" key="5">
    <source>
        <dbReference type="ARBA" id="ARBA00022737"/>
    </source>
</evidence>
<sequence length="82" mass="8814">LLVLKGREDEYGHTLGLVTNLDLSVNSLTGEIPKEIGSLVGLLSLNFSGNHLTGNIPDNIGNMKFLESLDLAMNRLNGEIPP</sequence>
<evidence type="ECO:0000256" key="1">
    <source>
        <dbReference type="ARBA" id="ARBA00004479"/>
    </source>
</evidence>
<evidence type="ECO:0000256" key="7">
    <source>
        <dbReference type="ARBA" id="ARBA00023136"/>
    </source>
</evidence>
<feature type="non-terminal residue" evidence="10">
    <location>
        <position position="82"/>
    </location>
</feature>
<keyword evidence="7" id="KW-0472">Membrane</keyword>
<keyword evidence="2" id="KW-0433">Leucine-rich repeat</keyword>
<dbReference type="Gene3D" id="3.80.10.10">
    <property type="entry name" value="Ribonuclease Inhibitor"/>
    <property type="match status" value="1"/>
</dbReference>
<comment type="caution">
    <text evidence="10">The sequence shown here is derived from an EMBL/GenBank/DDBJ whole genome shotgun (WGS) entry which is preliminary data.</text>
</comment>
<dbReference type="AlphaFoldDB" id="A0A7J9JGK8"/>
<keyword evidence="5" id="KW-0677">Repeat</keyword>
<organism evidence="10 11">
    <name type="scientific">Gossypium armourianum</name>
    <dbReference type="NCBI Taxonomy" id="34283"/>
    <lineage>
        <taxon>Eukaryota</taxon>
        <taxon>Viridiplantae</taxon>
        <taxon>Streptophyta</taxon>
        <taxon>Embryophyta</taxon>
        <taxon>Tracheophyta</taxon>
        <taxon>Spermatophyta</taxon>
        <taxon>Magnoliopsida</taxon>
        <taxon>eudicotyledons</taxon>
        <taxon>Gunneridae</taxon>
        <taxon>Pentapetalae</taxon>
        <taxon>rosids</taxon>
        <taxon>malvids</taxon>
        <taxon>Malvales</taxon>
        <taxon>Malvaceae</taxon>
        <taxon>Malvoideae</taxon>
        <taxon>Gossypium</taxon>
    </lineage>
</organism>
<dbReference type="InterPro" id="IPR046956">
    <property type="entry name" value="RLP23-like"/>
</dbReference>
<dbReference type="Pfam" id="PF00560">
    <property type="entry name" value="LRR_1"/>
    <property type="match status" value="3"/>
</dbReference>
<dbReference type="SUPFAM" id="SSF52058">
    <property type="entry name" value="L domain-like"/>
    <property type="match status" value="1"/>
</dbReference>
<evidence type="ECO:0000256" key="9">
    <source>
        <dbReference type="ARBA" id="ARBA00023180"/>
    </source>
</evidence>
<dbReference type="PANTHER" id="PTHR48063">
    <property type="entry name" value="LRR RECEPTOR-LIKE KINASE"/>
    <property type="match status" value="1"/>
</dbReference>
<feature type="non-terminal residue" evidence="10">
    <location>
        <position position="1"/>
    </location>
</feature>
<reference evidence="10 11" key="1">
    <citation type="journal article" date="2019" name="Genome Biol. Evol.">
        <title>Insights into the evolution of the New World diploid cottons (Gossypium, subgenus Houzingenia) based on genome sequencing.</title>
        <authorList>
            <person name="Grover C.E."/>
            <person name="Arick M.A. 2nd"/>
            <person name="Thrash A."/>
            <person name="Conover J.L."/>
            <person name="Sanders W.S."/>
            <person name="Peterson D.G."/>
            <person name="Frelichowski J.E."/>
            <person name="Scheffler J.A."/>
            <person name="Scheffler B.E."/>
            <person name="Wendel J.F."/>
        </authorList>
    </citation>
    <scope>NUCLEOTIDE SEQUENCE [LARGE SCALE GENOMIC DNA]</scope>
    <source>
        <strain evidence="10">6</strain>
        <tissue evidence="10">Leaf</tissue>
    </source>
</reference>
<evidence type="ECO:0000256" key="6">
    <source>
        <dbReference type="ARBA" id="ARBA00022989"/>
    </source>
</evidence>
<keyword evidence="6" id="KW-1133">Transmembrane helix</keyword>
<evidence type="ECO:0000256" key="8">
    <source>
        <dbReference type="ARBA" id="ARBA00023170"/>
    </source>
</evidence>
<dbReference type="InterPro" id="IPR001611">
    <property type="entry name" value="Leu-rich_rpt"/>
</dbReference>
<protein>
    <submittedName>
        <fullName evidence="10">Uncharacterized protein</fullName>
    </submittedName>
</protein>
<keyword evidence="9" id="KW-0325">Glycoprotein</keyword>
<keyword evidence="8" id="KW-0675">Receptor</keyword>
<evidence type="ECO:0000256" key="2">
    <source>
        <dbReference type="ARBA" id="ARBA00022614"/>
    </source>
</evidence>
<evidence type="ECO:0000256" key="3">
    <source>
        <dbReference type="ARBA" id="ARBA00022692"/>
    </source>
</evidence>
<keyword evidence="3" id="KW-0812">Transmembrane</keyword>
<dbReference type="PANTHER" id="PTHR48063:SF48">
    <property type="entry name" value="LRR RECEPTOR-LIKE SERINE_THREONINE-PROTEIN KINASE FLS2"/>
    <property type="match status" value="1"/>
</dbReference>
<keyword evidence="11" id="KW-1185">Reference proteome</keyword>